<protein>
    <submittedName>
        <fullName evidence="1">Uncharacterized protein</fullName>
    </submittedName>
</protein>
<reference evidence="1 2" key="1">
    <citation type="submission" date="2019-11" db="EMBL/GenBank/DDBJ databases">
        <title>Lactobacillus sp. nov. CRM56-3, isolated from fermented tea leaves.</title>
        <authorList>
            <person name="Phuengjayaem S."/>
            <person name="Tanasupawat S."/>
        </authorList>
    </citation>
    <scope>NUCLEOTIDE SEQUENCE [LARGE SCALE GENOMIC DNA]</scope>
    <source>
        <strain evidence="1 2">CRM56-3</strain>
    </source>
</reference>
<keyword evidence="2" id="KW-1185">Reference proteome</keyword>
<name>A0A7X2XT63_9LACO</name>
<dbReference type="EMBL" id="WNJO01000001">
    <property type="protein sequence ID" value="MTV81129.1"/>
    <property type="molecule type" value="Genomic_DNA"/>
</dbReference>
<dbReference type="RefSeq" id="WP_155430423.1">
    <property type="nucleotide sequence ID" value="NZ_WNJO01000001.1"/>
</dbReference>
<dbReference type="AlphaFoldDB" id="A0A7X2XT63"/>
<sequence>MHSDLAYQIQDLASFAPVTAFCFDRDTCYVAQTDEQDTIITPCRLKPKQYLAVADNQMSFRLQQLSRVNSLSLVHGAPKLTVVVSGQPVTKTGEVGLPEFRWITIDLNSQQPTPRSFRVTHLEAANITGTPLPKPVIGSVSALSSDGHELALLVLDQSQHLQATIYDVRKMAHLIWQLTNHDVRDMQGGDLHIMATAYQSFKPTAKQLAPETIGSIQSIAFSNGRALYATKSHGDQRAISKGFWLLKNGFHDLSLDDVSQEATLTGIQLQGEAVYFVVAQPADDGKTNNQIRQVSKSNWN</sequence>
<organism evidence="1 2">
    <name type="scientific">Secundilactobacillus folii</name>
    <dbReference type="NCBI Taxonomy" id="2678357"/>
    <lineage>
        <taxon>Bacteria</taxon>
        <taxon>Bacillati</taxon>
        <taxon>Bacillota</taxon>
        <taxon>Bacilli</taxon>
        <taxon>Lactobacillales</taxon>
        <taxon>Lactobacillaceae</taxon>
        <taxon>Secundilactobacillus</taxon>
    </lineage>
</organism>
<comment type="caution">
    <text evidence="1">The sequence shown here is derived from an EMBL/GenBank/DDBJ whole genome shotgun (WGS) entry which is preliminary data.</text>
</comment>
<accession>A0A7X2XT63</accession>
<proteinExistence type="predicted"/>
<evidence type="ECO:0000313" key="2">
    <source>
        <dbReference type="Proteomes" id="UP000466388"/>
    </source>
</evidence>
<dbReference type="Proteomes" id="UP000466388">
    <property type="component" value="Unassembled WGS sequence"/>
</dbReference>
<evidence type="ECO:0000313" key="1">
    <source>
        <dbReference type="EMBL" id="MTV81129.1"/>
    </source>
</evidence>
<gene>
    <name evidence="1" type="ORF">GM612_00485</name>
</gene>